<reference evidence="2 3" key="1">
    <citation type="submission" date="2021-07" db="EMBL/GenBank/DDBJ databases">
        <title>The Aristolochia fimbriata genome: insights into angiosperm evolution, floral development and chemical biosynthesis.</title>
        <authorList>
            <person name="Jiao Y."/>
        </authorList>
    </citation>
    <scope>NUCLEOTIDE SEQUENCE [LARGE SCALE GENOMIC DNA]</scope>
    <source>
        <strain evidence="2">IBCAS-2021</strain>
        <tissue evidence="2">Leaf</tissue>
    </source>
</reference>
<keyword evidence="1" id="KW-0812">Transmembrane</keyword>
<protein>
    <submittedName>
        <fullName evidence="2">Uncharacterized protein</fullName>
    </submittedName>
</protein>
<feature type="transmembrane region" description="Helical" evidence="1">
    <location>
        <begin position="21"/>
        <end position="43"/>
    </location>
</feature>
<gene>
    <name evidence="2" type="ORF">H6P81_014460</name>
</gene>
<dbReference type="EMBL" id="JAINDJ010000005">
    <property type="protein sequence ID" value="KAG9448332.1"/>
    <property type="molecule type" value="Genomic_DNA"/>
</dbReference>
<keyword evidence="1" id="KW-1133">Transmembrane helix</keyword>
<dbReference type="Proteomes" id="UP000825729">
    <property type="component" value="Unassembled WGS sequence"/>
</dbReference>
<keyword evidence="3" id="KW-1185">Reference proteome</keyword>
<proteinExistence type="predicted"/>
<feature type="transmembrane region" description="Helical" evidence="1">
    <location>
        <begin position="208"/>
        <end position="231"/>
    </location>
</feature>
<feature type="transmembrane region" description="Helical" evidence="1">
    <location>
        <begin position="132"/>
        <end position="150"/>
    </location>
</feature>
<organism evidence="2 3">
    <name type="scientific">Aristolochia fimbriata</name>
    <name type="common">White veined hardy Dutchman's pipe vine</name>
    <dbReference type="NCBI Taxonomy" id="158543"/>
    <lineage>
        <taxon>Eukaryota</taxon>
        <taxon>Viridiplantae</taxon>
        <taxon>Streptophyta</taxon>
        <taxon>Embryophyta</taxon>
        <taxon>Tracheophyta</taxon>
        <taxon>Spermatophyta</taxon>
        <taxon>Magnoliopsida</taxon>
        <taxon>Magnoliidae</taxon>
        <taxon>Piperales</taxon>
        <taxon>Aristolochiaceae</taxon>
        <taxon>Aristolochia</taxon>
    </lineage>
</organism>
<comment type="caution">
    <text evidence="2">The sequence shown here is derived from an EMBL/GenBank/DDBJ whole genome shotgun (WGS) entry which is preliminary data.</text>
</comment>
<feature type="transmembrane region" description="Helical" evidence="1">
    <location>
        <begin position="171"/>
        <end position="188"/>
    </location>
</feature>
<keyword evidence="1" id="KW-0472">Membrane</keyword>
<feature type="transmembrane region" description="Helical" evidence="1">
    <location>
        <begin position="94"/>
        <end position="120"/>
    </location>
</feature>
<accession>A0AAV7EL74</accession>
<dbReference type="PANTHER" id="PTHR34967">
    <property type="entry name" value="OS02G0257200 PROTEIN"/>
    <property type="match status" value="1"/>
</dbReference>
<dbReference type="PANTHER" id="PTHR34967:SF1">
    <property type="entry name" value="OS02G0257200 PROTEIN"/>
    <property type="match status" value="1"/>
</dbReference>
<evidence type="ECO:0000313" key="2">
    <source>
        <dbReference type="EMBL" id="KAG9448332.1"/>
    </source>
</evidence>
<feature type="transmembrane region" description="Helical" evidence="1">
    <location>
        <begin position="55"/>
        <end position="73"/>
    </location>
</feature>
<evidence type="ECO:0000256" key="1">
    <source>
        <dbReference type="SAM" id="Phobius"/>
    </source>
</evidence>
<sequence length="288" mass="32131">MVKLATAREIRMYGPRRAKNQWEYINAGLYLFATVILVGGLAAQFSEAGDSKSGLVVILIALGILTFVNLHDLTAHMAGIDYRCSLMEYDLQLALVEFAVPSVHALGSILNFVGIGLLLLQEEKHYDFGFEQHALNLLIAGPALWVLGSMHDLCQYYERADGHVQILQKGVQIPFLLGSLLFLVGGILNTHSHFGSTQRGLKLLSKTWVWMGIAAGLLFFIGGFINVIKVFKMQQMDGGRLEKLRGGAQEWLSRAREGQVPLILEEQRRRRIQAEEPTPYKDVLLSRP</sequence>
<dbReference type="AlphaFoldDB" id="A0AAV7EL74"/>
<name>A0AAV7EL74_ARIFI</name>
<evidence type="ECO:0000313" key="3">
    <source>
        <dbReference type="Proteomes" id="UP000825729"/>
    </source>
</evidence>